<proteinExistence type="inferred from homology"/>
<dbReference type="PANTHER" id="PTHR43459">
    <property type="entry name" value="ENOYL-COA HYDRATASE"/>
    <property type="match status" value="1"/>
</dbReference>
<comment type="caution">
    <text evidence="3">The sequence shown here is derived from an EMBL/GenBank/DDBJ whole genome shotgun (WGS) entry which is preliminary data.</text>
</comment>
<dbReference type="RefSeq" id="WP_201688735.1">
    <property type="nucleotide sequence ID" value="NZ_JAEQND010000004.1"/>
</dbReference>
<accession>A0ABS1JM27</accession>
<dbReference type="PROSITE" id="PS00166">
    <property type="entry name" value="ENOYL_COA_HYDRATASE"/>
    <property type="match status" value="1"/>
</dbReference>
<dbReference type="InterPro" id="IPR001753">
    <property type="entry name" value="Enoyl-CoA_hydra/iso"/>
</dbReference>
<dbReference type="Gene3D" id="1.10.12.10">
    <property type="entry name" value="Lyase 2-enoyl-coa Hydratase, Chain A, domain 2"/>
    <property type="match status" value="1"/>
</dbReference>
<comment type="similarity">
    <text evidence="1 2">Belongs to the enoyl-CoA hydratase/isomerase family.</text>
</comment>
<sequence length="268" mass="29031">MSVIQIERHGATAVLTLNRPQARNALDPALREALGEAVAEVRDDPAVRAVVLTGAGGHFCAGGDVKAISEGGQGQRDIYEGRERIRRIHRWLDELVDLEKPVIAAVDGVAFGAGLSVALAADFVIASPRAKFCAVFARLGFVPDMGAMYLLPRAIGLARAKDLVFSARVVEAQEALDIGLVQQVCTGDVLQSALEFAQRFAHAPTEAIGLAKGVMNHAFESERRTVYVQEAMGQAMARESAFHQEAVRRFLAKEAPLYQWPEQKTRST</sequence>
<organism evidence="3 4">
    <name type="scientific">Ramlibacter alkalitolerans</name>
    <dbReference type="NCBI Taxonomy" id="2039631"/>
    <lineage>
        <taxon>Bacteria</taxon>
        <taxon>Pseudomonadati</taxon>
        <taxon>Pseudomonadota</taxon>
        <taxon>Betaproteobacteria</taxon>
        <taxon>Burkholderiales</taxon>
        <taxon>Comamonadaceae</taxon>
        <taxon>Ramlibacter</taxon>
    </lineage>
</organism>
<reference evidence="3 4" key="1">
    <citation type="journal article" date="2017" name="Int. J. Syst. Evol. Microbiol.">
        <title>Ramlibacter alkalitolerans sp. nov., alkali-tolerant bacterium isolated from soil of ginseng.</title>
        <authorList>
            <person name="Lee D.H."/>
            <person name="Cha C.J."/>
        </authorList>
    </citation>
    <scope>NUCLEOTIDE SEQUENCE [LARGE SCALE GENOMIC DNA]</scope>
    <source>
        <strain evidence="3 4">KACC 19305</strain>
    </source>
</reference>
<dbReference type="Gene3D" id="3.90.226.10">
    <property type="entry name" value="2-enoyl-CoA Hydratase, Chain A, domain 1"/>
    <property type="match status" value="1"/>
</dbReference>
<evidence type="ECO:0000313" key="4">
    <source>
        <dbReference type="Proteomes" id="UP000622707"/>
    </source>
</evidence>
<dbReference type="PANTHER" id="PTHR43459:SF1">
    <property type="entry name" value="EG:BACN32G11.4 PROTEIN"/>
    <property type="match status" value="1"/>
</dbReference>
<dbReference type="InterPro" id="IPR029045">
    <property type="entry name" value="ClpP/crotonase-like_dom_sf"/>
</dbReference>
<evidence type="ECO:0000256" key="1">
    <source>
        <dbReference type="ARBA" id="ARBA00005254"/>
    </source>
</evidence>
<name>A0ABS1JM27_9BURK</name>
<dbReference type="EMBL" id="JAEQND010000004">
    <property type="protein sequence ID" value="MBL0425290.1"/>
    <property type="molecule type" value="Genomic_DNA"/>
</dbReference>
<keyword evidence="4" id="KW-1185">Reference proteome</keyword>
<gene>
    <name evidence="3" type="ORF">JI746_09225</name>
</gene>
<dbReference type="SUPFAM" id="SSF52096">
    <property type="entry name" value="ClpP/crotonase"/>
    <property type="match status" value="1"/>
</dbReference>
<dbReference type="Pfam" id="PF00378">
    <property type="entry name" value="ECH_1"/>
    <property type="match status" value="1"/>
</dbReference>
<evidence type="ECO:0000256" key="2">
    <source>
        <dbReference type="RuleBase" id="RU003707"/>
    </source>
</evidence>
<dbReference type="CDD" id="cd06558">
    <property type="entry name" value="crotonase-like"/>
    <property type="match status" value="1"/>
</dbReference>
<dbReference type="InterPro" id="IPR018376">
    <property type="entry name" value="Enoyl-CoA_hyd/isom_CS"/>
</dbReference>
<dbReference type="InterPro" id="IPR014748">
    <property type="entry name" value="Enoyl-CoA_hydra_C"/>
</dbReference>
<dbReference type="Proteomes" id="UP000622707">
    <property type="component" value="Unassembled WGS sequence"/>
</dbReference>
<evidence type="ECO:0000313" key="3">
    <source>
        <dbReference type="EMBL" id="MBL0425290.1"/>
    </source>
</evidence>
<protein>
    <submittedName>
        <fullName evidence="3">Enoyl-CoA hydratase/isomerase family protein</fullName>
    </submittedName>
</protein>